<dbReference type="PANTHER" id="PTHR43844">
    <property type="entry name" value="METHIONINE SYNTHASE"/>
    <property type="match status" value="1"/>
</dbReference>
<dbReference type="Proteomes" id="UP001500630">
    <property type="component" value="Unassembled WGS sequence"/>
</dbReference>
<dbReference type="PANTHER" id="PTHR43844:SF1">
    <property type="entry name" value="METHIONINE SYNTHASE"/>
    <property type="match status" value="1"/>
</dbReference>
<accession>A0ABP7A908</accession>
<dbReference type="Pfam" id="PF01717">
    <property type="entry name" value="Meth_synt_2"/>
    <property type="match status" value="1"/>
</dbReference>
<evidence type="ECO:0000313" key="3">
    <source>
        <dbReference type="Proteomes" id="UP001500630"/>
    </source>
</evidence>
<dbReference type="SUPFAM" id="SSF51726">
    <property type="entry name" value="UROD/MetE-like"/>
    <property type="match status" value="1"/>
</dbReference>
<name>A0ABP7A908_9ACTN</name>
<dbReference type="RefSeq" id="WP_345581203.1">
    <property type="nucleotide sequence ID" value="NZ_BAABDQ010000092.1"/>
</dbReference>
<protein>
    <submittedName>
        <fullName evidence="2">Cobalamin-independent methionine synthase II family protein</fullName>
    </submittedName>
</protein>
<dbReference type="InterPro" id="IPR038071">
    <property type="entry name" value="UROD/MetE-like_sf"/>
</dbReference>
<evidence type="ECO:0000313" key="2">
    <source>
        <dbReference type="EMBL" id="GAA3627152.1"/>
    </source>
</evidence>
<organism evidence="2 3">
    <name type="scientific">Nonomuraea rosea</name>
    <dbReference type="NCBI Taxonomy" id="638574"/>
    <lineage>
        <taxon>Bacteria</taxon>
        <taxon>Bacillati</taxon>
        <taxon>Actinomycetota</taxon>
        <taxon>Actinomycetes</taxon>
        <taxon>Streptosporangiales</taxon>
        <taxon>Streptosporangiaceae</taxon>
        <taxon>Nonomuraea</taxon>
    </lineage>
</organism>
<dbReference type="EMBL" id="BAABDQ010000092">
    <property type="protein sequence ID" value="GAA3627152.1"/>
    <property type="molecule type" value="Genomic_DNA"/>
</dbReference>
<feature type="domain" description="Cobalamin-independent methionine synthase MetE C-terminal/archaeal" evidence="1">
    <location>
        <begin position="240"/>
        <end position="353"/>
    </location>
</feature>
<evidence type="ECO:0000259" key="1">
    <source>
        <dbReference type="Pfam" id="PF01717"/>
    </source>
</evidence>
<proteinExistence type="predicted"/>
<keyword evidence="3" id="KW-1185">Reference proteome</keyword>
<comment type="caution">
    <text evidence="2">The sequence shown here is derived from an EMBL/GenBank/DDBJ whole genome shotgun (WGS) entry which is preliminary data.</text>
</comment>
<gene>
    <name evidence="2" type="ORF">GCM10022419_135650</name>
</gene>
<dbReference type="Gene3D" id="3.20.20.210">
    <property type="match status" value="1"/>
</dbReference>
<sequence length="378" mass="41440">MPAIHHHAEHVGSLLRPPGLLDARQARERGDLGAEELTRLEDSAVLAAIDLQRQAGIEVYTDGEMRRATWMAGLLESLGGVSPVAMPSTGPSTGWFRDDAAPVPPEETAFQMVVATGKLTQKSDLSTVEAGFLARHAPGQFKITMMSSSMGNLLWRPDLSRDVYPTPGEMMRDLVALRLKEIEGLLALGVTWIQLDSLGYNHLIDPEFRARILGPQAPAPEDILDMTVSVDAELARAIKAMNPEVTVAMHICRGNNRSAWMSKGGYEPVAERLFGEVPVDRFLLEYDTERAGGFEPLRFVPAGTTVVLGLVSSKVARLESQDDLRRRIDEAAKYVPIEHLALSPQCGFASTARGNLLTVDDERRKLELVVDTAQRVWG</sequence>
<dbReference type="InterPro" id="IPR002629">
    <property type="entry name" value="Met_Synth_C/arc"/>
</dbReference>
<reference evidence="3" key="1">
    <citation type="journal article" date="2019" name="Int. J. Syst. Evol. Microbiol.">
        <title>The Global Catalogue of Microorganisms (GCM) 10K type strain sequencing project: providing services to taxonomists for standard genome sequencing and annotation.</title>
        <authorList>
            <consortium name="The Broad Institute Genomics Platform"/>
            <consortium name="The Broad Institute Genome Sequencing Center for Infectious Disease"/>
            <person name="Wu L."/>
            <person name="Ma J."/>
        </authorList>
    </citation>
    <scope>NUCLEOTIDE SEQUENCE [LARGE SCALE GENOMIC DNA]</scope>
    <source>
        <strain evidence="3">JCM 17326</strain>
    </source>
</reference>
<dbReference type="CDD" id="cd03311">
    <property type="entry name" value="CIMS_C_terminal_like"/>
    <property type="match status" value="1"/>
</dbReference>